<sequence length="277" mass="29938">MKLTGFVLACTLVAAYAEASDHHVTTCNSCSAHERQSAALTAAPPWSGVSQVYVVDNANRTVSRYEVTIESEPGFSLAQAVEVESEADVLDFARSVWKAADDFSSSVHDVPEAVIPSLTDYLSNSHYHGRAFQFVEGKVQGLFALPRDFTMAVAALLSRVIPTSDGKMRATLRFADGGTVRIEISPGIDVSTDTLRVMGLRVIPGSASDRHGDPLPMSREALTGGYERVELSETTLEDLARMARAWGIPVTCQATSSRTRIRCNQNGCVTEVIGRCH</sequence>
<feature type="signal peptide" evidence="1">
    <location>
        <begin position="1"/>
        <end position="19"/>
    </location>
</feature>
<dbReference type="Proteomes" id="UP000519004">
    <property type="component" value="Unassembled WGS sequence"/>
</dbReference>
<accession>A0A7W7XYF5</accession>
<evidence type="ECO:0000313" key="2">
    <source>
        <dbReference type="EMBL" id="MBB5014617.1"/>
    </source>
</evidence>
<feature type="chain" id="PRO_5030959731" evidence="1">
    <location>
        <begin position="20"/>
        <end position="277"/>
    </location>
</feature>
<protein>
    <submittedName>
        <fullName evidence="2">Uncharacterized protein</fullName>
    </submittedName>
</protein>
<reference evidence="2 3" key="1">
    <citation type="submission" date="2020-08" db="EMBL/GenBank/DDBJ databases">
        <title>Genomic Encyclopedia of Type Strains, Phase IV (KMG-IV): sequencing the most valuable type-strain genomes for metagenomic binning, comparative biology and taxonomic classification.</title>
        <authorList>
            <person name="Goeker M."/>
        </authorList>
    </citation>
    <scope>NUCLEOTIDE SEQUENCE [LARGE SCALE GENOMIC DNA]</scope>
    <source>
        <strain evidence="2 3">DSM 25897</strain>
    </source>
</reference>
<organism evidence="2 3">
    <name type="scientific">Rehaibacterium terrae</name>
    <dbReference type="NCBI Taxonomy" id="1341696"/>
    <lineage>
        <taxon>Bacteria</taxon>
        <taxon>Pseudomonadati</taxon>
        <taxon>Pseudomonadota</taxon>
        <taxon>Gammaproteobacteria</taxon>
        <taxon>Lysobacterales</taxon>
        <taxon>Lysobacteraceae</taxon>
        <taxon>Rehaibacterium</taxon>
    </lineage>
</organism>
<name>A0A7W7XYF5_9GAMM</name>
<comment type="caution">
    <text evidence="2">The sequence shown here is derived from an EMBL/GenBank/DDBJ whole genome shotgun (WGS) entry which is preliminary data.</text>
</comment>
<evidence type="ECO:0000313" key="3">
    <source>
        <dbReference type="Proteomes" id="UP000519004"/>
    </source>
</evidence>
<dbReference type="EMBL" id="JACHHX010000002">
    <property type="protein sequence ID" value="MBB5014617.1"/>
    <property type="molecule type" value="Genomic_DNA"/>
</dbReference>
<evidence type="ECO:0000256" key="1">
    <source>
        <dbReference type="SAM" id="SignalP"/>
    </source>
</evidence>
<dbReference type="AlphaFoldDB" id="A0A7W7XYF5"/>
<proteinExistence type="predicted"/>
<keyword evidence="3" id="KW-1185">Reference proteome</keyword>
<gene>
    <name evidence="2" type="ORF">HNQ58_000491</name>
</gene>
<keyword evidence="1" id="KW-0732">Signal</keyword>
<dbReference type="RefSeq" id="WP_183947188.1">
    <property type="nucleotide sequence ID" value="NZ_JACHHX010000002.1"/>
</dbReference>